<feature type="transmembrane region" description="Helical" evidence="2">
    <location>
        <begin position="548"/>
        <end position="566"/>
    </location>
</feature>
<dbReference type="Gene3D" id="3.40.50.1820">
    <property type="entry name" value="alpha/beta hydrolase"/>
    <property type="match status" value="1"/>
</dbReference>
<dbReference type="PROSITE" id="PS50975">
    <property type="entry name" value="ATP_GRASP"/>
    <property type="match status" value="1"/>
</dbReference>
<dbReference type="GO" id="GO:0005524">
    <property type="term" value="F:ATP binding"/>
    <property type="evidence" value="ECO:0007669"/>
    <property type="project" value="UniProtKB-UniRule"/>
</dbReference>
<keyword evidence="1" id="KW-0067">ATP-binding</keyword>
<keyword evidence="1" id="KW-0547">Nucleotide-binding</keyword>
<dbReference type="GO" id="GO:0016020">
    <property type="term" value="C:membrane"/>
    <property type="evidence" value="ECO:0007669"/>
    <property type="project" value="TreeGrafter"/>
</dbReference>
<keyword evidence="5" id="KW-1185">Reference proteome</keyword>
<dbReference type="Proteomes" id="UP000316921">
    <property type="component" value="Chromosome"/>
</dbReference>
<keyword evidence="2" id="KW-1133">Transmembrane helix</keyword>
<dbReference type="InterPro" id="IPR050266">
    <property type="entry name" value="AB_hydrolase_sf"/>
</dbReference>
<protein>
    <submittedName>
        <fullName evidence="4">Dihydrolipoyllysine-residue acetyltransferase component of acetoin cleaving system</fullName>
        <ecNumber evidence="4">2.3.1.12</ecNumber>
    </submittedName>
</protein>
<evidence type="ECO:0000313" key="5">
    <source>
        <dbReference type="Proteomes" id="UP000316921"/>
    </source>
</evidence>
<dbReference type="Pfam" id="PF09335">
    <property type="entry name" value="VTT_dom"/>
    <property type="match status" value="1"/>
</dbReference>
<name>A0A518BF26_9BACT</name>
<gene>
    <name evidence="4" type="primary">acoC_1</name>
    <name evidence="4" type="ORF">Pla133_06540</name>
</gene>
<dbReference type="AlphaFoldDB" id="A0A518BF26"/>
<keyword evidence="4" id="KW-0012">Acyltransferase</keyword>
<dbReference type="PANTHER" id="PTHR43798:SF33">
    <property type="entry name" value="HYDROLASE, PUTATIVE (AFU_ORTHOLOGUE AFUA_2G14860)-RELATED"/>
    <property type="match status" value="1"/>
</dbReference>
<accession>A0A518BF26</accession>
<dbReference type="EMBL" id="CP036287">
    <property type="protein sequence ID" value="QDU65589.1"/>
    <property type="molecule type" value="Genomic_DNA"/>
</dbReference>
<dbReference type="InterPro" id="IPR000073">
    <property type="entry name" value="AB_hydrolase_1"/>
</dbReference>
<dbReference type="InterPro" id="IPR032816">
    <property type="entry name" value="VTT_dom"/>
</dbReference>
<organism evidence="4 5">
    <name type="scientific">Engelhardtia mirabilis</name>
    <dbReference type="NCBI Taxonomy" id="2528011"/>
    <lineage>
        <taxon>Bacteria</taxon>
        <taxon>Pseudomonadati</taxon>
        <taxon>Planctomycetota</taxon>
        <taxon>Planctomycetia</taxon>
        <taxon>Planctomycetia incertae sedis</taxon>
        <taxon>Engelhardtia</taxon>
    </lineage>
</organism>
<dbReference type="KEGG" id="pbap:Pla133_06540"/>
<dbReference type="Pfam" id="PF00561">
    <property type="entry name" value="Abhydrolase_1"/>
    <property type="match status" value="1"/>
</dbReference>
<dbReference type="InterPro" id="IPR011761">
    <property type="entry name" value="ATP-grasp"/>
</dbReference>
<dbReference type="GO" id="GO:0004742">
    <property type="term" value="F:dihydrolipoyllysine-residue acetyltransferase activity"/>
    <property type="evidence" value="ECO:0007669"/>
    <property type="project" value="UniProtKB-EC"/>
</dbReference>
<dbReference type="InterPro" id="IPR029058">
    <property type="entry name" value="AB_hydrolase_fold"/>
</dbReference>
<dbReference type="RefSeq" id="WP_145062354.1">
    <property type="nucleotide sequence ID" value="NZ_CP036287.1"/>
</dbReference>
<proteinExistence type="predicted"/>
<feature type="transmembrane region" description="Helical" evidence="2">
    <location>
        <begin position="507"/>
        <end position="527"/>
    </location>
</feature>
<dbReference type="EC" id="2.3.1.12" evidence="4"/>
<keyword evidence="4" id="KW-0808">Transferase</keyword>
<evidence type="ECO:0000259" key="3">
    <source>
        <dbReference type="PROSITE" id="PS50975"/>
    </source>
</evidence>
<dbReference type="SUPFAM" id="SSF53474">
    <property type="entry name" value="alpha/beta-Hydrolases"/>
    <property type="match status" value="1"/>
</dbReference>
<evidence type="ECO:0000313" key="4">
    <source>
        <dbReference type="EMBL" id="QDU65589.1"/>
    </source>
</evidence>
<reference evidence="4 5" key="1">
    <citation type="submission" date="2019-02" db="EMBL/GenBank/DDBJ databases">
        <title>Deep-cultivation of Planctomycetes and their phenomic and genomic characterization uncovers novel biology.</title>
        <authorList>
            <person name="Wiegand S."/>
            <person name="Jogler M."/>
            <person name="Boedeker C."/>
            <person name="Pinto D."/>
            <person name="Vollmers J."/>
            <person name="Rivas-Marin E."/>
            <person name="Kohn T."/>
            <person name="Peeters S.H."/>
            <person name="Heuer A."/>
            <person name="Rast P."/>
            <person name="Oberbeckmann S."/>
            <person name="Bunk B."/>
            <person name="Jeske O."/>
            <person name="Meyerdierks A."/>
            <person name="Storesund J.E."/>
            <person name="Kallscheuer N."/>
            <person name="Luecker S."/>
            <person name="Lage O.M."/>
            <person name="Pohl T."/>
            <person name="Merkel B.J."/>
            <person name="Hornburger P."/>
            <person name="Mueller R.-W."/>
            <person name="Bruemmer F."/>
            <person name="Labrenz M."/>
            <person name="Spormann A.M."/>
            <person name="Op den Camp H."/>
            <person name="Overmann J."/>
            <person name="Amann R."/>
            <person name="Jetten M.S.M."/>
            <person name="Mascher T."/>
            <person name="Medema M.H."/>
            <person name="Devos D.P."/>
            <person name="Kaster A.-K."/>
            <person name="Ovreas L."/>
            <person name="Rohde M."/>
            <person name="Galperin M.Y."/>
            <person name="Jogler C."/>
        </authorList>
    </citation>
    <scope>NUCLEOTIDE SEQUENCE [LARGE SCALE GENOMIC DNA]</scope>
    <source>
        <strain evidence="4 5">Pla133</strain>
    </source>
</reference>
<feature type="transmembrane region" description="Helical" evidence="2">
    <location>
        <begin position="385"/>
        <end position="406"/>
    </location>
</feature>
<evidence type="ECO:0000256" key="1">
    <source>
        <dbReference type="PROSITE-ProRule" id="PRU00409"/>
    </source>
</evidence>
<dbReference type="SUPFAM" id="SSF56059">
    <property type="entry name" value="Glutathione synthetase ATP-binding domain-like"/>
    <property type="match status" value="1"/>
</dbReference>
<feature type="transmembrane region" description="Helical" evidence="2">
    <location>
        <begin position="468"/>
        <end position="487"/>
    </location>
</feature>
<feature type="domain" description="ATP-grasp" evidence="3">
    <location>
        <begin position="598"/>
        <end position="850"/>
    </location>
</feature>
<dbReference type="PRINTS" id="PR00111">
    <property type="entry name" value="ABHYDROLASE"/>
</dbReference>
<dbReference type="PANTHER" id="PTHR43798">
    <property type="entry name" value="MONOACYLGLYCEROL LIPASE"/>
    <property type="match status" value="1"/>
</dbReference>
<sequence length="886" mass="95916">MSQRSRGRVRRGLVVLAGIYAILLLASHVVRAVRAESVPKLGPAQHATELHEVEGQRRLAATTRVVYEDHGPREGAPALVCLHGSPGSLGDFREMLPILSEHLRVITVDLPGFGKSGLDLPDYSLVAHADYVVQLLDQLGLESVHLLGYSMGGGVALESAAELGPRAKSVTLLAGIGVQELELLGQYSVNHAIHGLLLGALTLVREGVPHFGAYDGAFFGVPYARNFYDSDQRPLRGVLERLEVPLLVIHAESDPLVPIAAAREHARIVPQAELRIVQPGADDPAAAGPPPAIRGHLLPFMDAPLVAPIVADFVERVEAGRATDRAHADPARVAAAERPFDPAEAPIQGMGLILACVLIALATLVSEDLTCIAAGAMVAQGRIELLPAAAACWAGILFGDMLLFGAGRLFGSRALHRAPLKWVLTERVVTRAGTWFEHRGLPAIFLTRFMPGMRLPTYFAAGALRANFFLFALYFAIAAGVWTPILVWLSSLIGGSLEENLAVFEHALPMALVGTLLVGLLLVKVLIPATTWRGRRLLVGSVRRKLRWEFWPPWFFYPPVVLYVIWRGLRAGSLTAFTSANPGIPGGGFVGESKAQILAKLEAAGDPIPAWTLLPGAESAGERLARVRGLMAERGLGYPLVIKPDVGQRGSGVLVTADEAEVLAYLEATNLDLIAQQCLDGPEFGVFYARRPGEPTGRVLSITEKQLATVTGDGEHTLEHLILADERAVCMARYYLDKNAERVDDVIAAGEVVALGDLGTHARGAIFLDGARLLTPALEAEVDRIAKAFDGFYFGRFDLRVPSAQALSEGRELRIIELNGVTSEMTHIYDPKHSVLEGYRVLFAQWRLCFEIAAANHEAGERRPSAFSLLRDFQHYRHRQDEHRGG</sequence>
<evidence type="ECO:0000256" key="2">
    <source>
        <dbReference type="SAM" id="Phobius"/>
    </source>
</evidence>
<keyword evidence="2" id="KW-0812">Transmembrane</keyword>
<dbReference type="GO" id="GO:0046872">
    <property type="term" value="F:metal ion binding"/>
    <property type="evidence" value="ECO:0007669"/>
    <property type="project" value="InterPro"/>
</dbReference>
<dbReference type="Gene3D" id="3.30.470.20">
    <property type="entry name" value="ATP-grasp fold, B domain"/>
    <property type="match status" value="1"/>
</dbReference>
<keyword evidence="2" id="KW-0472">Membrane</keyword>